<reference evidence="1" key="1">
    <citation type="submission" date="2021-06" db="EMBL/GenBank/DDBJ databases">
        <authorList>
            <person name="Kallberg Y."/>
            <person name="Tangrot J."/>
            <person name="Rosling A."/>
        </authorList>
    </citation>
    <scope>NUCLEOTIDE SEQUENCE</scope>
    <source>
        <strain evidence="1">28 12/20/2015</strain>
    </source>
</reference>
<evidence type="ECO:0000313" key="1">
    <source>
        <dbReference type="EMBL" id="CAG8509525.1"/>
    </source>
</evidence>
<dbReference type="EMBL" id="CAJVPW010002595">
    <property type="protein sequence ID" value="CAG8509525.1"/>
    <property type="molecule type" value="Genomic_DNA"/>
</dbReference>
<evidence type="ECO:0000313" key="2">
    <source>
        <dbReference type="Proteomes" id="UP000789366"/>
    </source>
</evidence>
<keyword evidence="2" id="KW-1185">Reference proteome</keyword>
<protein>
    <submittedName>
        <fullName evidence="1">6852_t:CDS:1</fullName>
    </submittedName>
</protein>
<sequence length="64" mass="7775">MSYNNQFLKQPEKIASSPDVIQTANDFTQLHLEDNREFALKRLHDSNIYREEFIKEVIFVEYFY</sequence>
<name>A0ACA9L674_9GLOM</name>
<proteinExistence type="predicted"/>
<accession>A0ACA9L674</accession>
<organism evidence="1 2">
    <name type="scientific">Cetraspora pellucida</name>
    <dbReference type="NCBI Taxonomy" id="1433469"/>
    <lineage>
        <taxon>Eukaryota</taxon>
        <taxon>Fungi</taxon>
        <taxon>Fungi incertae sedis</taxon>
        <taxon>Mucoromycota</taxon>
        <taxon>Glomeromycotina</taxon>
        <taxon>Glomeromycetes</taxon>
        <taxon>Diversisporales</taxon>
        <taxon>Gigasporaceae</taxon>
        <taxon>Cetraspora</taxon>
    </lineage>
</organism>
<dbReference type="Proteomes" id="UP000789366">
    <property type="component" value="Unassembled WGS sequence"/>
</dbReference>
<comment type="caution">
    <text evidence="1">The sequence shown here is derived from an EMBL/GenBank/DDBJ whole genome shotgun (WGS) entry which is preliminary data.</text>
</comment>
<gene>
    <name evidence="1" type="ORF">SPELUC_LOCUS3410</name>
</gene>